<dbReference type="InterPro" id="IPR036282">
    <property type="entry name" value="Glutathione-S-Trfase_C_sf"/>
</dbReference>
<organism evidence="5">
    <name type="scientific">Xenocatantops brachycerus</name>
    <dbReference type="NCBI Taxonomy" id="227619"/>
    <lineage>
        <taxon>Eukaryota</taxon>
        <taxon>Metazoa</taxon>
        <taxon>Ecdysozoa</taxon>
        <taxon>Arthropoda</taxon>
        <taxon>Hexapoda</taxon>
        <taxon>Insecta</taxon>
        <taxon>Pterygota</taxon>
        <taxon>Neoptera</taxon>
        <taxon>Polyneoptera</taxon>
        <taxon>Orthoptera</taxon>
        <taxon>Caelifera</taxon>
        <taxon>Acrididea</taxon>
        <taxon>Acridomorpha</taxon>
        <taxon>Acridoidea</taxon>
        <taxon>Acrididae</taxon>
        <taxon>Catantopinae</taxon>
        <taxon>Xenocatantops</taxon>
    </lineage>
</organism>
<dbReference type="SFLD" id="SFLDS00019">
    <property type="entry name" value="Glutathione_Transferase_(cytos"/>
    <property type="match status" value="1"/>
</dbReference>
<dbReference type="Pfam" id="PF00043">
    <property type="entry name" value="GST_C"/>
    <property type="match status" value="1"/>
</dbReference>
<dbReference type="EC" id="2.5.1.18" evidence="5"/>
<dbReference type="EMBL" id="MN226992">
    <property type="protein sequence ID" value="QII57452.1"/>
    <property type="molecule type" value="mRNA"/>
</dbReference>
<dbReference type="FunFam" id="1.20.1050.10:FF:000007">
    <property type="entry name" value="Glutathione S-transferase 1-1"/>
    <property type="match status" value="1"/>
</dbReference>
<dbReference type="Pfam" id="PF02798">
    <property type="entry name" value="GST_N"/>
    <property type="match status" value="1"/>
</dbReference>
<dbReference type="InterPro" id="IPR004046">
    <property type="entry name" value="GST_C"/>
</dbReference>
<proteinExistence type="evidence at transcript level"/>
<dbReference type="CDD" id="cd03177">
    <property type="entry name" value="GST_C_Delta_Epsilon"/>
    <property type="match status" value="1"/>
</dbReference>
<reference evidence="5" key="1">
    <citation type="submission" date="2019-07" db="EMBL/GenBank/DDBJ databases">
        <authorList>
            <person name="Ma G."/>
        </authorList>
    </citation>
    <scope>NUCLEOTIDE SEQUENCE</scope>
</reference>
<feature type="domain" description="GST C-terminal" evidence="4">
    <location>
        <begin position="88"/>
        <end position="206"/>
    </location>
</feature>
<dbReference type="PROSITE" id="PS50405">
    <property type="entry name" value="GST_CTER"/>
    <property type="match status" value="1"/>
</dbReference>
<dbReference type="InterPro" id="IPR040079">
    <property type="entry name" value="Glutathione_S-Trfase"/>
</dbReference>
<name>A0A6G7K324_9ORTH</name>
<sequence>MPIVLYHFPPSPPSRAALAAAKVVGVDVNIKIVDLFAKEQLKEDFVKINPQHTIPTLDDNGFVLWDSHAIATYLVSQYGKDDSLYPKEAKKRALVDQRLYFDAGTLFPRMRAIVYPVVFLGSKSVEASVKAAAYEAIGFLEKFLEATGWVAGNHLTIADVVCAVTVSSLQAIGLDFSGYPKIQDWLKRCKKIPGFQEANEEGVKAFGAKISSCLPPNHLAP</sequence>
<dbReference type="SUPFAM" id="SSF52833">
    <property type="entry name" value="Thioredoxin-like"/>
    <property type="match status" value="1"/>
</dbReference>
<evidence type="ECO:0000259" key="3">
    <source>
        <dbReference type="PROSITE" id="PS50404"/>
    </source>
</evidence>
<dbReference type="PANTHER" id="PTHR43969:SF9">
    <property type="entry name" value="GLUTATHIONE S TRANSFERASE D10, ISOFORM A-RELATED"/>
    <property type="match status" value="1"/>
</dbReference>
<dbReference type="AlphaFoldDB" id="A0A6G7K324"/>
<dbReference type="SUPFAM" id="SSF47616">
    <property type="entry name" value="GST C-terminal domain-like"/>
    <property type="match status" value="1"/>
</dbReference>
<dbReference type="CDD" id="cd03045">
    <property type="entry name" value="GST_N_Delta_Epsilon"/>
    <property type="match status" value="1"/>
</dbReference>
<evidence type="ECO:0000259" key="4">
    <source>
        <dbReference type="PROSITE" id="PS50405"/>
    </source>
</evidence>
<dbReference type="SFLD" id="SFLDG01153">
    <property type="entry name" value="Main.4:_Theta-like"/>
    <property type="match status" value="1"/>
</dbReference>
<protein>
    <submittedName>
        <fullName evidence="5">Glutathione-S transferase epsilon4</fullName>
        <ecNumber evidence="5">2.5.1.18</ecNumber>
    </submittedName>
</protein>
<evidence type="ECO:0000256" key="2">
    <source>
        <dbReference type="RuleBase" id="RU003494"/>
    </source>
</evidence>
<feature type="domain" description="GST N-terminal" evidence="3">
    <location>
        <begin position="1"/>
        <end position="82"/>
    </location>
</feature>
<dbReference type="Gene3D" id="3.40.30.10">
    <property type="entry name" value="Glutaredoxin"/>
    <property type="match status" value="1"/>
</dbReference>
<keyword evidence="5" id="KW-0808">Transferase</keyword>
<dbReference type="InterPro" id="IPR010987">
    <property type="entry name" value="Glutathione-S-Trfase_C-like"/>
</dbReference>
<evidence type="ECO:0000313" key="5">
    <source>
        <dbReference type="EMBL" id="QII57452.1"/>
    </source>
</evidence>
<dbReference type="PANTHER" id="PTHR43969">
    <property type="entry name" value="GLUTATHIONE S TRANSFERASE D10, ISOFORM A-RELATED"/>
    <property type="match status" value="1"/>
</dbReference>
<comment type="subunit">
    <text evidence="1">Homodimer.</text>
</comment>
<dbReference type="SFLD" id="SFLDG00358">
    <property type="entry name" value="Main_(cytGST)"/>
    <property type="match status" value="1"/>
</dbReference>
<comment type="similarity">
    <text evidence="2">Belongs to the GST superfamily.</text>
</comment>
<dbReference type="FunFam" id="3.40.30.10:FF:000034">
    <property type="entry name" value="glutathione S-transferase 1"/>
    <property type="match status" value="1"/>
</dbReference>
<dbReference type="Gene3D" id="1.20.1050.10">
    <property type="match status" value="1"/>
</dbReference>
<dbReference type="InterPro" id="IPR036249">
    <property type="entry name" value="Thioredoxin-like_sf"/>
</dbReference>
<evidence type="ECO:0000256" key="1">
    <source>
        <dbReference type="ARBA" id="ARBA00011738"/>
    </source>
</evidence>
<dbReference type="PROSITE" id="PS50404">
    <property type="entry name" value="GST_NTER"/>
    <property type="match status" value="1"/>
</dbReference>
<dbReference type="GO" id="GO:0004364">
    <property type="term" value="F:glutathione transferase activity"/>
    <property type="evidence" value="ECO:0007669"/>
    <property type="project" value="UniProtKB-EC"/>
</dbReference>
<accession>A0A6G7K324</accession>
<dbReference type="InterPro" id="IPR004045">
    <property type="entry name" value="Glutathione_S-Trfase_N"/>
</dbReference>
<dbReference type="GO" id="GO:0006749">
    <property type="term" value="P:glutathione metabolic process"/>
    <property type="evidence" value="ECO:0007669"/>
    <property type="project" value="TreeGrafter"/>
</dbReference>
<dbReference type="PROSITE" id="PS51354">
    <property type="entry name" value="GLUTAREDOXIN_2"/>
    <property type="match status" value="1"/>
</dbReference>